<gene>
    <name evidence="1" type="ORF">KFK09_008648</name>
</gene>
<evidence type="ECO:0000313" key="2">
    <source>
        <dbReference type="Proteomes" id="UP000829196"/>
    </source>
</evidence>
<dbReference type="AlphaFoldDB" id="A0A8T3BLP7"/>
<sequence>MKPLPLLSLSGALPSRSQALDGMNLRSSSFRSHKLDGMKPSATLRRPTALGARSLPPTLSYAQPSILHRLRKEFFNFGFSLFVVAFYVDLRERYAEGFNLILDSIMIVVTC</sequence>
<evidence type="ECO:0000313" key="1">
    <source>
        <dbReference type="EMBL" id="KAI0515977.1"/>
    </source>
</evidence>
<name>A0A8T3BLP7_DENNO</name>
<proteinExistence type="predicted"/>
<reference evidence="1" key="1">
    <citation type="journal article" date="2022" name="Front. Genet.">
        <title>Chromosome-Scale Assembly of the Dendrobium nobile Genome Provides Insights Into the Molecular Mechanism of the Biosynthesis of the Medicinal Active Ingredient of Dendrobium.</title>
        <authorList>
            <person name="Xu Q."/>
            <person name="Niu S.-C."/>
            <person name="Li K.-L."/>
            <person name="Zheng P.-J."/>
            <person name="Zhang X.-J."/>
            <person name="Jia Y."/>
            <person name="Liu Y."/>
            <person name="Niu Y.-X."/>
            <person name="Yu L.-H."/>
            <person name="Chen D.-F."/>
            <person name="Zhang G.-Q."/>
        </authorList>
    </citation>
    <scope>NUCLEOTIDE SEQUENCE</scope>
    <source>
        <tissue evidence="1">Leaf</tissue>
    </source>
</reference>
<comment type="caution">
    <text evidence="1">The sequence shown here is derived from an EMBL/GenBank/DDBJ whole genome shotgun (WGS) entry which is preliminary data.</text>
</comment>
<accession>A0A8T3BLP7</accession>
<protein>
    <submittedName>
        <fullName evidence="1">Uncharacterized protein</fullName>
    </submittedName>
</protein>
<organism evidence="1 2">
    <name type="scientific">Dendrobium nobile</name>
    <name type="common">Orchid</name>
    <dbReference type="NCBI Taxonomy" id="94219"/>
    <lineage>
        <taxon>Eukaryota</taxon>
        <taxon>Viridiplantae</taxon>
        <taxon>Streptophyta</taxon>
        <taxon>Embryophyta</taxon>
        <taxon>Tracheophyta</taxon>
        <taxon>Spermatophyta</taxon>
        <taxon>Magnoliopsida</taxon>
        <taxon>Liliopsida</taxon>
        <taxon>Asparagales</taxon>
        <taxon>Orchidaceae</taxon>
        <taxon>Epidendroideae</taxon>
        <taxon>Malaxideae</taxon>
        <taxon>Dendrobiinae</taxon>
        <taxon>Dendrobium</taxon>
    </lineage>
</organism>
<dbReference type="Proteomes" id="UP000829196">
    <property type="component" value="Unassembled WGS sequence"/>
</dbReference>
<dbReference type="OrthoDB" id="10613796at2759"/>
<dbReference type="EMBL" id="JAGYWB010000007">
    <property type="protein sequence ID" value="KAI0515977.1"/>
    <property type="molecule type" value="Genomic_DNA"/>
</dbReference>
<keyword evidence="2" id="KW-1185">Reference proteome</keyword>